<dbReference type="Gene3D" id="3.40.50.150">
    <property type="entry name" value="Vaccinia Virus protein VP39"/>
    <property type="match status" value="1"/>
</dbReference>
<evidence type="ECO:0000313" key="8">
    <source>
        <dbReference type="Proteomes" id="UP001589898"/>
    </source>
</evidence>
<evidence type="ECO:0000256" key="2">
    <source>
        <dbReference type="ARBA" id="ARBA00022552"/>
    </source>
</evidence>
<evidence type="ECO:0000256" key="3">
    <source>
        <dbReference type="ARBA" id="ARBA00022603"/>
    </source>
</evidence>
<dbReference type="CDD" id="cd02440">
    <property type="entry name" value="AdoMet_MTases"/>
    <property type="match status" value="1"/>
</dbReference>
<dbReference type="PANTHER" id="PTHR47816">
    <property type="entry name" value="RIBOSOMAL RNA SMALL SUBUNIT METHYLTRANSFERASE C"/>
    <property type="match status" value="1"/>
</dbReference>
<dbReference type="InterPro" id="IPR007848">
    <property type="entry name" value="Small_mtfrase_dom"/>
</dbReference>
<dbReference type="EC" id="2.1.1.174" evidence="7"/>
<keyword evidence="5" id="KW-0949">S-adenosyl-L-methionine</keyword>
<keyword evidence="8" id="KW-1185">Reference proteome</keyword>
<protein>
    <submittedName>
        <fullName evidence="7">Class I SAM-dependent methyltransferase</fullName>
        <ecNumber evidence="7">2.1.1.172</ecNumber>
        <ecNumber evidence="7">2.1.1.174</ecNumber>
    </submittedName>
</protein>
<dbReference type="GO" id="GO:0052916">
    <property type="term" value="F:23S rRNA (guanine(1835)-N(2))-methyltransferase activity"/>
    <property type="evidence" value="ECO:0007669"/>
    <property type="project" value="UniProtKB-EC"/>
</dbReference>
<dbReference type="PROSITE" id="PS00092">
    <property type="entry name" value="N6_MTASE"/>
    <property type="match status" value="1"/>
</dbReference>
<dbReference type="GO" id="GO:0052914">
    <property type="term" value="F:16S rRNA (guanine(1207)-N(2))-methyltransferase activity"/>
    <property type="evidence" value="ECO:0007669"/>
    <property type="project" value="UniProtKB-EC"/>
</dbReference>
<evidence type="ECO:0000256" key="4">
    <source>
        <dbReference type="ARBA" id="ARBA00022679"/>
    </source>
</evidence>
<feature type="domain" description="Methyltransferase small" evidence="6">
    <location>
        <begin position="178"/>
        <end position="346"/>
    </location>
</feature>
<comment type="caution">
    <text evidence="7">The sequence shown here is derived from an EMBL/GenBank/DDBJ whole genome shotgun (WGS) entry which is preliminary data.</text>
</comment>
<dbReference type="InterPro" id="IPR002052">
    <property type="entry name" value="DNA_methylase_N6_adenine_CS"/>
</dbReference>
<sequence>MALHGDPALDALMHPFAEGELARVPGALFLRARAGAALAVDQWPGLDCEAPFRPDAEALARAGFTVADEAVASGAGGGDAGRPLVLLLPPRQRDEARALFAEALARAAPGAMVVASVANDAGAKTAEADFARIAGPVTTRSKHKCRVFRARAGQPGGDPALAAQWRGLDAPRQVAGGRFLSRPGVFAWDRIDAASALLAHHLPADLAGHAADLGAGYGYLSAELLDRSPGIVALDAFEADARALAMARHNLAGAASRATLAFHWHDVTAGVPGRYDVVVTNPPFHAPDGRERPDIGRAFIAAAAAALRPGGRLWLVANRHLPYEQALGAGFGEARLVAQQGGFKVVEAVKAAAARSGRPAR</sequence>
<name>A0ABV6SW77_9GAMM</name>
<keyword evidence="3 7" id="KW-0489">Methyltransferase</keyword>
<evidence type="ECO:0000259" key="6">
    <source>
        <dbReference type="Pfam" id="PF05175"/>
    </source>
</evidence>
<evidence type="ECO:0000256" key="5">
    <source>
        <dbReference type="ARBA" id="ARBA00022691"/>
    </source>
</evidence>
<reference evidence="7 8" key="1">
    <citation type="submission" date="2024-09" db="EMBL/GenBank/DDBJ databases">
        <authorList>
            <person name="Sun Q."/>
            <person name="Mori K."/>
        </authorList>
    </citation>
    <scope>NUCLEOTIDE SEQUENCE [LARGE SCALE GENOMIC DNA]</scope>
    <source>
        <strain evidence="7 8">KCTC 52403</strain>
    </source>
</reference>
<evidence type="ECO:0000313" key="7">
    <source>
        <dbReference type="EMBL" id="MFC0717698.1"/>
    </source>
</evidence>
<proteinExistence type="predicted"/>
<organism evidence="7 8">
    <name type="scientific">Luteimonas padinae</name>
    <dbReference type="NCBI Taxonomy" id="1714359"/>
    <lineage>
        <taxon>Bacteria</taxon>
        <taxon>Pseudomonadati</taxon>
        <taxon>Pseudomonadota</taxon>
        <taxon>Gammaproteobacteria</taxon>
        <taxon>Lysobacterales</taxon>
        <taxon>Lysobacteraceae</taxon>
        <taxon>Luteimonas</taxon>
    </lineage>
</organism>
<accession>A0ABV6SW77</accession>
<dbReference type="Proteomes" id="UP001589898">
    <property type="component" value="Unassembled WGS sequence"/>
</dbReference>
<dbReference type="EC" id="2.1.1.172" evidence="7"/>
<dbReference type="PANTHER" id="PTHR47816:SF4">
    <property type="entry name" value="RIBOSOMAL RNA SMALL SUBUNIT METHYLTRANSFERASE C"/>
    <property type="match status" value="1"/>
</dbReference>
<keyword evidence="2" id="KW-0698">rRNA processing</keyword>
<dbReference type="SUPFAM" id="SSF53335">
    <property type="entry name" value="S-adenosyl-L-methionine-dependent methyltransferases"/>
    <property type="match status" value="1"/>
</dbReference>
<keyword evidence="4 7" id="KW-0808">Transferase</keyword>
<gene>
    <name evidence="7" type="ORF">ACFFFU_08040</name>
</gene>
<dbReference type="InterPro" id="IPR029063">
    <property type="entry name" value="SAM-dependent_MTases_sf"/>
</dbReference>
<evidence type="ECO:0000256" key="1">
    <source>
        <dbReference type="ARBA" id="ARBA00022490"/>
    </source>
</evidence>
<dbReference type="Pfam" id="PF05175">
    <property type="entry name" value="MTS"/>
    <property type="match status" value="1"/>
</dbReference>
<dbReference type="InterPro" id="IPR046977">
    <property type="entry name" value="RsmC/RlmG"/>
</dbReference>
<dbReference type="RefSeq" id="WP_189497580.1">
    <property type="nucleotide sequence ID" value="NZ_BMZT01000007.1"/>
</dbReference>
<keyword evidence="1" id="KW-0963">Cytoplasm</keyword>
<dbReference type="EMBL" id="JBHLTF010000029">
    <property type="protein sequence ID" value="MFC0717698.1"/>
    <property type="molecule type" value="Genomic_DNA"/>
</dbReference>